<comment type="subcellular location">
    <subcellularLocation>
        <location evidence="2">Chromosome</location>
        <location evidence="2">Centromere</location>
        <location evidence="2">Kinetochore</location>
    </subcellularLocation>
    <subcellularLocation>
        <location evidence="1">Nucleus</location>
    </subcellularLocation>
</comment>
<keyword evidence="3" id="KW-0158">Chromosome</keyword>
<evidence type="ECO:0000256" key="9">
    <source>
        <dbReference type="ARBA" id="ARBA00023328"/>
    </source>
</evidence>
<dbReference type="InterPro" id="IPR007128">
    <property type="entry name" value="PMF1/Nnf1"/>
</dbReference>
<dbReference type="EMBL" id="JAPFFF010000006">
    <property type="protein sequence ID" value="KAK8887363.1"/>
    <property type="molecule type" value="Genomic_DNA"/>
</dbReference>
<keyword evidence="9" id="KW-0137">Centromere</keyword>
<accession>A0ABR2K8B1</accession>
<evidence type="ECO:0000256" key="8">
    <source>
        <dbReference type="ARBA" id="ARBA00023306"/>
    </source>
</evidence>
<keyword evidence="6" id="KW-0995">Kinetochore</keyword>
<evidence type="ECO:0000256" key="1">
    <source>
        <dbReference type="ARBA" id="ARBA00004123"/>
    </source>
</evidence>
<keyword evidence="10" id="KW-0175">Coiled coil</keyword>
<reference evidence="11 12" key="1">
    <citation type="submission" date="2024-04" db="EMBL/GenBank/DDBJ databases">
        <title>Tritrichomonas musculus Genome.</title>
        <authorList>
            <person name="Alves-Ferreira E."/>
            <person name="Grigg M."/>
            <person name="Lorenzi H."/>
            <person name="Galac M."/>
        </authorList>
    </citation>
    <scope>NUCLEOTIDE SEQUENCE [LARGE SCALE GENOMIC DNA]</scope>
    <source>
        <strain evidence="11 12">EAF2021</strain>
    </source>
</reference>
<evidence type="ECO:0000313" key="12">
    <source>
        <dbReference type="Proteomes" id="UP001470230"/>
    </source>
</evidence>
<evidence type="ECO:0000256" key="4">
    <source>
        <dbReference type="ARBA" id="ARBA00022618"/>
    </source>
</evidence>
<sequence length="167" mass="19763">MKRTRIELLNEVFEKLLVETLKPLRVENLEKMLQSFPKGTAEHLNNMSYSSVETNARKEFKLIIEEKHLKERLDKLDKLYATKKNAYELNMSAFEFEPHDPERVKRAIVYEAKKQEIERLTLIKNNLDQTNNNLEEQNAKILDELNNSREKILETQKHLQDIAPDQA</sequence>
<gene>
    <name evidence="11" type="ORF">M9Y10_038403</name>
</gene>
<keyword evidence="7" id="KW-0539">Nucleus</keyword>
<evidence type="ECO:0000256" key="5">
    <source>
        <dbReference type="ARBA" id="ARBA00022776"/>
    </source>
</evidence>
<comment type="caution">
    <text evidence="11">The sequence shown here is derived from an EMBL/GenBank/DDBJ whole genome shotgun (WGS) entry which is preliminary data.</text>
</comment>
<dbReference type="Proteomes" id="UP001470230">
    <property type="component" value="Unassembled WGS sequence"/>
</dbReference>
<evidence type="ECO:0000256" key="2">
    <source>
        <dbReference type="ARBA" id="ARBA00004629"/>
    </source>
</evidence>
<evidence type="ECO:0000256" key="7">
    <source>
        <dbReference type="ARBA" id="ARBA00023242"/>
    </source>
</evidence>
<feature type="coiled-coil region" evidence="10">
    <location>
        <begin position="110"/>
        <end position="151"/>
    </location>
</feature>
<evidence type="ECO:0000313" key="11">
    <source>
        <dbReference type="EMBL" id="KAK8887363.1"/>
    </source>
</evidence>
<keyword evidence="4" id="KW-0132">Cell division</keyword>
<organism evidence="11 12">
    <name type="scientific">Tritrichomonas musculus</name>
    <dbReference type="NCBI Taxonomy" id="1915356"/>
    <lineage>
        <taxon>Eukaryota</taxon>
        <taxon>Metamonada</taxon>
        <taxon>Parabasalia</taxon>
        <taxon>Tritrichomonadida</taxon>
        <taxon>Tritrichomonadidae</taxon>
        <taxon>Tritrichomonas</taxon>
    </lineage>
</organism>
<keyword evidence="5" id="KW-0498">Mitosis</keyword>
<name>A0ABR2K8B1_9EUKA</name>
<keyword evidence="8" id="KW-0131">Cell cycle</keyword>
<protein>
    <submittedName>
        <fullName evidence="11">Uncharacterized protein</fullName>
    </submittedName>
</protein>
<keyword evidence="12" id="KW-1185">Reference proteome</keyword>
<evidence type="ECO:0000256" key="3">
    <source>
        <dbReference type="ARBA" id="ARBA00022454"/>
    </source>
</evidence>
<evidence type="ECO:0000256" key="10">
    <source>
        <dbReference type="SAM" id="Coils"/>
    </source>
</evidence>
<dbReference type="Pfam" id="PF03980">
    <property type="entry name" value="Nnf1"/>
    <property type="match status" value="1"/>
</dbReference>
<evidence type="ECO:0000256" key="6">
    <source>
        <dbReference type="ARBA" id="ARBA00022838"/>
    </source>
</evidence>
<proteinExistence type="predicted"/>